<reference evidence="2 3" key="1">
    <citation type="submission" date="2013-02" db="EMBL/GenBank/DDBJ databases">
        <title>The Genome Sequence of Acinetobacter johnsonii ANC 3681.</title>
        <authorList>
            <consortium name="The Broad Institute Genome Sequencing Platform"/>
            <consortium name="The Broad Institute Genome Sequencing Center for Infectious Disease"/>
            <person name="Cerqueira G."/>
            <person name="Feldgarden M."/>
            <person name="Courvalin P."/>
            <person name="Perichon B."/>
            <person name="Grillot-Courvalin C."/>
            <person name="Clermont D."/>
            <person name="Rocha E."/>
            <person name="Yoon E.-J."/>
            <person name="Nemec A."/>
            <person name="Walker B."/>
            <person name="Young S.K."/>
            <person name="Zeng Q."/>
            <person name="Gargeya S."/>
            <person name="Fitzgerald M."/>
            <person name="Haas B."/>
            <person name="Abouelleil A."/>
            <person name="Alvarado L."/>
            <person name="Arachchi H.M."/>
            <person name="Berlin A.M."/>
            <person name="Chapman S.B."/>
            <person name="Dewar J."/>
            <person name="Goldberg J."/>
            <person name="Griggs A."/>
            <person name="Gujja S."/>
            <person name="Hansen M."/>
            <person name="Howarth C."/>
            <person name="Imamovic A."/>
            <person name="Larimer J."/>
            <person name="McCowan C."/>
            <person name="Murphy C."/>
            <person name="Neiman D."/>
            <person name="Pearson M."/>
            <person name="Priest M."/>
            <person name="Roberts A."/>
            <person name="Saif S."/>
            <person name="Shea T."/>
            <person name="Sisk P."/>
            <person name="Sykes S."/>
            <person name="Wortman J."/>
            <person name="Nusbaum C."/>
            <person name="Birren B."/>
        </authorList>
    </citation>
    <scope>NUCLEOTIDE SEQUENCE [LARGE SCALE GENOMIC DNA]</scope>
    <source>
        <strain evidence="2 3">ANC 3681</strain>
    </source>
</reference>
<dbReference type="Pfam" id="PF19502">
    <property type="entry name" value="DUF6036"/>
    <property type="match status" value="1"/>
</dbReference>
<dbReference type="AlphaFoldDB" id="N9CME8"/>
<dbReference type="Proteomes" id="UP000018444">
    <property type="component" value="Unassembled WGS sequence"/>
</dbReference>
<organism evidence="2 3">
    <name type="scientific">Acinetobacter johnsonii ANC 3681</name>
    <dbReference type="NCBI Taxonomy" id="1217662"/>
    <lineage>
        <taxon>Bacteria</taxon>
        <taxon>Pseudomonadati</taxon>
        <taxon>Pseudomonadota</taxon>
        <taxon>Gammaproteobacteria</taxon>
        <taxon>Moraxellales</taxon>
        <taxon>Moraxellaceae</taxon>
        <taxon>Acinetobacter</taxon>
    </lineage>
</organism>
<name>N9CME8_ACIJO</name>
<evidence type="ECO:0000313" key="3">
    <source>
        <dbReference type="Proteomes" id="UP000018444"/>
    </source>
</evidence>
<protein>
    <recommendedName>
        <fullName evidence="1">DUF6036 domain-containing protein</fullName>
    </recommendedName>
</protein>
<evidence type="ECO:0000313" key="2">
    <source>
        <dbReference type="EMBL" id="ENV71694.1"/>
    </source>
</evidence>
<dbReference type="EMBL" id="APPZ01000008">
    <property type="protein sequence ID" value="ENV71694.1"/>
    <property type="molecule type" value="Genomic_DNA"/>
</dbReference>
<dbReference type="GeneID" id="56339922"/>
<accession>N9CME8</accession>
<comment type="caution">
    <text evidence="2">The sequence shown here is derived from an EMBL/GenBank/DDBJ whole genome shotgun (WGS) entry which is preliminary data.</text>
</comment>
<sequence>MVTLHTETPLAKAIFELFNDLAQLIKDNHRDLVAGSITAYIFGGCAVHLYTNARGSNDLDAELIAANKLDINSIILELDPVYFDDPEAGESSLDFDINFNIGLPSLGPDYKENAIPLVSEDSVLHIFLVSAVDIAVSKLSRLAEDDLKDIISLYKAERFSLEDFQRVARDAVYYSPTPDSLQKNVDYAIRCIEEV</sequence>
<dbReference type="PATRIC" id="fig|1217662.4.peg.2688"/>
<gene>
    <name evidence="2" type="ORF">F946_02774</name>
</gene>
<dbReference type="InterPro" id="IPR045792">
    <property type="entry name" value="DUF6036"/>
</dbReference>
<proteinExistence type="predicted"/>
<feature type="domain" description="DUF6036" evidence="1">
    <location>
        <begin position="13"/>
        <end position="176"/>
    </location>
</feature>
<dbReference type="HOGENOM" id="CLU_119058_0_0_6"/>
<dbReference type="RefSeq" id="WP_004983475.1">
    <property type="nucleotide sequence ID" value="NZ_KB849706.1"/>
</dbReference>
<evidence type="ECO:0000259" key="1">
    <source>
        <dbReference type="Pfam" id="PF19502"/>
    </source>
</evidence>